<protein>
    <submittedName>
        <fullName evidence="1">Uncharacterized protein</fullName>
    </submittedName>
</protein>
<sequence length="181" mass="21841">MKKGIFLLFISYIMNAQRVDIFLQKDKNTLEVSIVSDSNIQLNMGLHSTHVYGVMDRIEEYPIYDNNLYLFVYENKEMIPKNEILIMGQPDAPPLSYKKEMESYSKKLYERYIIRPNERKKIIFDFLVHKNDEEVLKKYSCNIYNCFYDYYLLKRGKKYKLQIQLKIKSNVYKSNIVEFVY</sequence>
<evidence type="ECO:0000313" key="1">
    <source>
        <dbReference type="EMBL" id="SSZ47235.1"/>
    </source>
</evidence>
<dbReference type="Proteomes" id="UP000255515">
    <property type="component" value="Unassembled WGS sequence"/>
</dbReference>
<proteinExistence type="predicted"/>
<name>A0A376C087_9FLAO</name>
<reference evidence="1 2" key="1">
    <citation type="submission" date="2018-06" db="EMBL/GenBank/DDBJ databases">
        <authorList>
            <consortium name="Pathogen Informatics"/>
            <person name="Doyle S."/>
        </authorList>
    </citation>
    <scope>NUCLEOTIDE SEQUENCE [LARGE SCALE GENOMIC DNA]</scope>
    <source>
        <strain evidence="1 2">NCTC11661</strain>
    </source>
</reference>
<evidence type="ECO:0000313" key="2">
    <source>
        <dbReference type="Proteomes" id="UP000255515"/>
    </source>
</evidence>
<accession>A0A376C087</accession>
<dbReference type="EMBL" id="UFTJ01000001">
    <property type="protein sequence ID" value="SSZ47235.1"/>
    <property type="molecule type" value="Genomic_DNA"/>
</dbReference>
<dbReference type="AlphaFoldDB" id="A0A376C087"/>
<gene>
    <name evidence="1" type="ORF">NCTC11661_00901</name>
</gene>
<dbReference type="RefSeq" id="WP_002686357.1">
    <property type="nucleotide sequence ID" value="NZ_UFTJ01000001.1"/>
</dbReference>
<organism evidence="1 2">
    <name type="scientific">Bergeyella zoohelcum</name>
    <dbReference type="NCBI Taxonomy" id="1015"/>
    <lineage>
        <taxon>Bacteria</taxon>
        <taxon>Pseudomonadati</taxon>
        <taxon>Bacteroidota</taxon>
        <taxon>Flavobacteriia</taxon>
        <taxon>Flavobacteriales</taxon>
        <taxon>Weeksellaceae</taxon>
        <taxon>Bergeyella</taxon>
    </lineage>
</organism>